<evidence type="ECO:0000313" key="12">
    <source>
        <dbReference type="EMBL" id="GES33179.1"/>
    </source>
</evidence>
<evidence type="ECO:0000313" key="13">
    <source>
        <dbReference type="Proteomes" id="UP000325598"/>
    </source>
</evidence>
<dbReference type="Proteomes" id="UP000325598">
    <property type="component" value="Unassembled WGS sequence"/>
</dbReference>
<evidence type="ECO:0000256" key="2">
    <source>
        <dbReference type="ARBA" id="ARBA00022512"/>
    </source>
</evidence>
<proteinExistence type="predicted"/>
<evidence type="ECO:0000256" key="8">
    <source>
        <dbReference type="SAM" id="MobiDB-lite"/>
    </source>
</evidence>
<keyword evidence="5" id="KW-0130">Cell adhesion</keyword>
<comment type="subcellular location">
    <subcellularLocation>
        <location evidence="1">Secreted</location>
        <location evidence="1">Cell wall</location>
    </subcellularLocation>
</comment>
<dbReference type="OrthoDB" id="3544424at2"/>
<gene>
    <name evidence="12" type="ORF">San01_56670</name>
</gene>
<dbReference type="RefSeq" id="WP_086721696.1">
    <property type="nucleotide sequence ID" value="NZ_BLAG01000017.1"/>
</dbReference>
<accession>A0A5J4LNV2</accession>
<feature type="compositionally biased region" description="Basic residues" evidence="8">
    <location>
        <begin position="157"/>
        <end position="175"/>
    </location>
</feature>
<evidence type="ECO:0000256" key="6">
    <source>
        <dbReference type="ARBA" id="ARBA00023087"/>
    </source>
</evidence>
<dbReference type="GeneID" id="96756220"/>
<dbReference type="AlphaFoldDB" id="A0A5J4LNV2"/>
<keyword evidence="9" id="KW-0472">Membrane</keyword>
<evidence type="ECO:0000259" key="11">
    <source>
        <dbReference type="PROSITE" id="PS51884"/>
    </source>
</evidence>
<keyword evidence="4 10" id="KW-0732">Signal</keyword>
<evidence type="ECO:0000256" key="3">
    <source>
        <dbReference type="ARBA" id="ARBA00022525"/>
    </source>
</evidence>
<evidence type="ECO:0000256" key="4">
    <source>
        <dbReference type="ARBA" id="ARBA00022729"/>
    </source>
</evidence>
<reference evidence="12 13" key="1">
    <citation type="submission" date="2019-10" db="EMBL/GenBank/DDBJ databases">
        <title>Whole genome shotgun sequence of Streptomyces angustmyceticus NBRC 3934.</title>
        <authorList>
            <person name="Hosoyama A."/>
            <person name="Ichikawa N."/>
            <person name="Kimura A."/>
            <person name="Kitahashi Y."/>
            <person name="Komaki H."/>
            <person name="Uohara A."/>
        </authorList>
    </citation>
    <scope>NUCLEOTIDE SEQUENCE [LARGE SCALE GENOMIC DNA]</scope>
    <source>
        <strain evidence="12 13">NBRC 3934</strain>
    </source>
</reference>
<feature type="domain" description="Chaplin" evidence="11">
    <location>
        <begin position="39"/>
        <end position="79"/>
    </location>
</feature>
<feature type="compositionally biased region" description="Gly residues" evidence="8">
    <location>
        <begin position="84"/>
        <end position="103"/>
    </location>
</feature>
<organism evidence="12 13">
    <name type="scientific">Streptomyces angustmyceticus</name>
    <dbReference type="NCBI Taxonomy" id="285578"/>
    <lineage>
        <taxon>Bacteria</taxon>
        <taxon>Bacillati</taxon>
        <taxon>Actinomycetota</taxon>
        <taxon>Actinomycetes</taxon>
        <taxon>Kitasatosporales</taxon>
        <taxon>Streptomycetaceae</taxon>
        <taxon>Streptomyces</taxon>
    </lineage>
</organism>
<protein>
    <recommendedName>
        <fullName evidence="11">Chaplin domain-containing protein</fullName>
    </recommendedName>
</protein>
<feature type="region of interest" description="Disordered" evidence="8">
    <location>
        <begin position="151"/>
        <end position="215"/>
    </location>
</feature>
<sequence length="257" mass="25186">MRQVARKGLITMAAASGVLAMAAGYAQADAGAAGGAANSPGVGSGNNVQVPVHVPVNACGNTVNVVGLLNPAFGNRCANDVGRHQGGVHQGAHQGGHQGGANAAGGATNSPGIASGNNVQAPVDVPVNACGNSVSAAGLLNPAFGNHCANGASVPARPHHPGKPHHPAKPHHPGKPHQPGTPEHPGKPHHPGTPSQQMPHTPAKPQTGGHSKIVTPAKPVGHLAQTGAGGVGYAIPASAGLLLGGALIYRKARAARR</sequence>
<evidence type="ECO:0000256" key="7">
    <source>
        <dbReference type="PROSITE-ProRule" id="PRU01232"/>
    </source>
</evidence>
<keyword evidence="9" id="KW-1133">Transmembrane helix</keyword>
<dbReference type="PROSITE" id="PS51884">
    <property type="entry name" value="CHAPLIN"/>
    <property type="match status" value="2"/>
</dbReference>
<keyword evidence="2" id="KW-0134">Cell wall</keyword>
<name>A0A5J4LNV2_9ACTN</name>
<comment type="caution">
    <text evidence="12">The sequence shown here is derived from an EMBL/GenBank/DDBJ whole genome shotgun (WGS) entry which is preliminary data.</text>
</comment>
<evidence type="ECO:0000256" key="5">
    <source>
        <dbReference type="ARBA" id="ARBA00022889"/>
    </source>
</evidence>
<keyword evidence="6 7" id="KW-0034">Amyloid</keyword>
<evidence type="ECO:0000256" key="1">
    <source>
        <dbReference type="ARBA" id="ARBA00004191"/>
    </source>
</evidence>
<feature type="compositionally biased region" description="Polar residues" evidence="8">
    <location>
        <begin position="108"/>
        <end position="117"/>
    </location>
</feature>
<evidence type="ECO:0000256" key="9">
    <source>
        <dbReference type="SAM" id="Phobius"/>
    </source>
</evidence>
<keyword evidence="13" id="KW-1185">Reference proteome</keyword>
<keyword evidence="9" id="KW-0812">Transmembrane</keyword>
<feature type="region of interest" description="Disordered" evidence="8">
    <location>
        <begin position="84"/>
        <end position="117"/>
    </location>
</feature>
<dbReference type="InterPro" id="IPR005528">
    <property type="entry name" value="ChpA-H"/>
</dbReference>
<dbReference type="GO" id="GO:0007155">
    <property type="term" value="P:cell adhesion"/>
    <property type="evidence" value="ECO:0007669"/>
    <property type="project" value="UniProtKB-KW"/>
</dbReference>
<feature type="domain" description="Chaplin" evidence="11">
    <location>
        <begin position="110"/>
        <end position="150"/>
    </location>
</feature>
<feature type="transmembrane region" description="Helical" evidence="9">
    <location>
        <begin position="230"/>
        <end position="249"/>
    </location>
</feature>
<keyword evidence="3" id="KW-0964">Secreted</keyword>
<dbReference type="Pfam" id="PF03777">
    <property type="entry name" value="ChpA-C"/>
    <property type="match status" value="2"/>
</dbReference>
<dbReference type="EMBL" id="BLAG01000017">
    <property type="protein sequence ID" value="GES33179.1"/>
    <property type="molecule type" value="Genomic_DNA"/>
</dbReference>
<feature type="signal peptide" evidence="10">
    <location>
        <begin position="1"/>
        <end position="28"/>
    </location>
</feature>
<evidence type="ECO:0000256" key="10">
    <source>
        <dbReference type="SAM" id="SignalP"/>
    </source>
</evidence>
<feature type="chain" id="PRO_5023930491" description="Chaplin domain-containing protein" evidence="10">
    <location>
        <begin position="29"/>
        <end position="257"/>
    </location>
</feature>